<proteinExistence type="predicted"/>
<dbReference type="AlphaFoldDB" id="A0A4R9LZ87"/>
<protein>
    <submittedName>
        <fullName evidence="1">Uncharacterized protein</fullName>
    </submittedName>
</protein>
<comment type="caution">
    <text evidence="1">The sequence shown here is derived from an EMBL/GenBank/DDBJ whole genome shotgun (WGS) entry which is preliminary data.</text>
</comment>
<sequence length="88" mass="10151">MRKILFFIVFTASITHCINKDGEFYNPLHQKKETDKKVCGALYIYCKDQNQECSAGNLENQEVCSKNYQTCIYSVKACISKDNKVNEI</sequence>
<dbReference type="Proteomes" id="UP000298058">
    <property type="component" value="Unassembled WGS sequence"/>
</dbReference>
<gene>
    <name evidence="1" type="ORF">EHS15_14890</name>
</gene>
<evidence type="ECO:0000313" key="1">
    <source>
        <dbReference type="EMBL" id="TGN18657.1"/>
    </source>
</evidence>
<reference evidence="1" key="1">
    <citation type="journal article" date="2019" name="PLoS Negl. Trop. Dis.">
        <title>Revisiting the worldwide diversity of Leptospira species in the environment.</title>
        <authorList>
            <person name="Vincent A.T."/>
            <person name="Schiettekatte O."/>
            <person name="Bourhy P."/>
            <person name="Veyrier F.J."/>
            <person name="Picardeau M."/>
        </authorList>
    </citation>
    <scope>NUCLEOTIDE SEQUENCE [LARGE SCALE GENOMIC DNA]</scope>
    <source>
        <strain evidence="1">201300427</strain>
    </source>
</reference>
<dbReference type="EMBL" id="RQHW01000047">
    <property type="protein sequence ID" value="TGN18657.1"/>
    <property type="molecule type" value="Genomic_DNA"/>
</dbReference>
<organism evidence="1 2">
    <name type="scientific">Leptospira idonii</name>
    <dbReference type="NCBI Taxonomy" id="1193500"/>
    <lineage>
        <taxon>Bacteria</taxon>
        <taxon>Pseudomonadati</taxon>
        <taxon>Spirochaetota</taxon>
        <taxon>Spirochaetia</taxon>
        <taxon>Leptospirales</taxon>
        <taxon>Leptospiraceae</taxon>
        <taxon>Leptospira</taxon>
    </lineage>
</organism>
<keyword evidence="2" id="KW-1185">Reference proteome</keyword>
<dbReference type="RefSeq" id="WP_135761340.1">
    <property type="nucleotide sequence ID" value="NZ_RQHW01000047.1"/>
</dbReference>
<name>A0A4R9LZ87_9LEPT</name>
<accession>A0A4R9LZ87</accession>
<evidence type="ECO:0000313" key="2">
    <source>
        <dbReference type="Proteomes" id="UP000298058"/>
    </source>
</evidence>